<organism evidence="3 4">
    <name type="scientific">Rhizophagus irregularis</name>
    <dbReference type="NCBI Taxonomy" id="588596"/>
    <lineage>
        <taxon>Eukaryota</taxon>
        <taxon>Fungi</taxon>
        <taxon>Fungi incertae sedis</taxon>
        <taxon>Mucoromycota</taxon>
        <taxon>Glomeromycotina</taxon>
        <taxon>Glomeromycetes</taxon>
        <taxon>Glomerales</taxon>
        <taxon>Glomeraceae</taxon>
        <taxon>Rhizophagus</taxon>
    </lineage>
</organism>
<dbReference type="PROSITE" id="PS50011">
    <property type="entry name" value="PROTEIN_KINASE_DOM"/>
    <property type="match status" value="1"/>
</dbReference>
<dbReference type="VEuPathDB" id="FungiDB:RhiirFUN_021526"/>
<evidence type="ECO:0000313" key="3">
    <source>
        <dbReference type="EMBL" id="PKY44300.1"/>
    </source>
</evidence>
<dbReference type="OrthoDB" id="4095816at2759"/>
<accession>A0A2I1GCF0</accession>
<dbReference type="SMART" id="SM00671">
    <property type="entry name" value="SEL1"/>
    <property type="match status" value="9"/>
</dbReference>
<dbReference type="Pfam" id="PF07714">
    <property type="entry name" value="PK_Tyr_Ser-Thr"/>
    <property type="match status" value="1"/>
</dbReference>
<dbReference type="PANTHER" id="PTHR11102">
    <property type="entry name" value="SEL-1-LIKE PROTEIN"/>
    <property type="match status" value="1"/>
</dbReference>
<dbReference type="EMBL" id="LLXI01000313">
    <property type="protein sequence ID" value="PKY44300.1"/>
    <property type="molecule type" value="Genomic_DNA"/>
</dbReference>
<dbReference type="VEuPathDB" id="FungiDB:RhiirA1_532780"/>
<dbReference type="SUPFAM" id="SSF56112">
    <property type="entry name" value="Protein kinase-like (PK-like)"/>
    <property type="match status" value="1"/>
</dbReference>
<dbReference type="GO" id="GO:0004672">
    <property type="term" value="F:protein kinase activity"/>
    <property type="evidence" value="ECO:0007669"/>
    <property type="project" value="InterPro"/>
</dbReference>
<dbReference type="Proteomes" id="UP000234323">
    <property type="component" value="Unassembled WGS sequence"/>
</dbReference>
<evidence type="ECO:0000256" key="1">
    <source>
        <dbReference type="ARBA" id="ARBA00038101"/>
    </source>
</evidence>
<proteinExistence type="inferred from homology"/>
<keyword evidence="4" id="KW-1185">Reference proteome</keyword>
<reference evidence="3 4" key="1">
    <citation type="submission" date="2015-10" db="EMBL/GenBank/DDBJ databases">
        <title>Genome analyses suggest a sexual origin of heterokaryosis in a supposedly ancient asexual fungus.</title>
        <authorList>
            <person name="Ropars J."/>
            <person name="Sedzielewska K."/>
            <person name="Noel J."/>
            <person name="Charron P."/>
            <person name="Farinelli L."/>
            <person name="Marton T."/>
            <person name="Kruger M."/>
            <person name="Pelin A."/>
            <person name="Brachmann A."/>
            <person name="Corradi N."/>
        </authorList>
    </citation>
    <scope>NUCLEOTIDE SEQUENCE [LARGE SCALE GENOMIC DNA]</scope>
    <source>
        <strain evidence="3 4">A4</strain>
    </source>
</reference>
<dbReference type="SUPFAM" id="SSF81901">
    <property type="entry name" value="HCP-like"/>
    <property type="match status" value="2"/>
</dbReference>
<protein>
    <submittedName>
        <fullName evidence="3">Kinase-like protein</fullName>
    </submittedName>
</protein>
<dbReference type="InterPro" id="IPR011990">
    <property type="entry name" value="TPR-like_helical_dom_sf"/>
</dbReference>
<dbReference type="InterPro" id="IPR006597">
    <property type="entry name" value="Sel1-like"/>
</dbReference>
<dbReference type="Gene3D" id="1.10.510.10">
    <property type="entry name" value="Transferase(Phosphotransferase) domain 1"/>
    <property type="match status" value="1"/>
</dbReference>
<dbReference type="InterPro" id="IPR000719">
    <property type="entry name" value="Prot_kinase_dom"/>
</dbReference>
<dbReference type="Pfam" id="PF08238">
    <property type="entry name" value="Sel1"/>
    <property type="match status" value="9"/>
</dbReference>
<comment type="caution">
    <text evidence="3">The sequence shown here is derived from an EMBL/GenBank/DDBJ whole genome shotgun (WGS) entry which is preliminary data.</text>
</comment>
<gene>
    <name evidence="3" type="ORF">RhiirA4_541742</name>
</gene>
<comment type="similarity">
    <text evidence="1">Belongs to the sel-1 family.</text>
</comment>
<evidence type="ECO:0000313" key="4">
    <source>
        <dbReference type="Proteomes" id="UP000234323"/>
    </source>
</evidence>
<name>A0A2I1GCF0_9GLOM</name>
<dbReference type="InterPro" id="IPR011009">
    <property type="entry name" value="Kinase-like_dom_sf"/>
</dbReference>
<dbReference type="Gene3D" id="1.25.40.10">
    <property type="entry name" value="Tetratricopeptide repeat domain"/>
    <property type="match status" value="2"/>
</dbReference>
<dbReference type="AlphaFoldDB" id="A0A2I1GCF0"/>
<keyword evidence="3" id="KW-0808">Transferase</keyword>
<evidence type="ECO:0000259" key="2">
    <source>
        <dbReference type="PROSITE" id="PS50011"/>
    </source>
</evidence>
<dbReference type="VEuPathDB" id="FungiDB:FUN_009701"/>
<dbReference type="InterPro" id="IPR001245">
    <property type="entry name" value="Ser-Thr/Tyr_kinase_cat_dom"/>
</dbReference>
<feature type="domain" description="Protein kinase" evidence="2">
    <location>
        <begin position="32"/>
        <end position="301"/>
    </location>
</feature>
<dbReference type="InterPro" id="IPR050767">
    <property type="entry name" value="Sel1_AlgK"/>
</dbReference>
<sequence>MQANTNNSNEWINWIEEASSKKLIRHFEHNRFYNFQDVCDGRYGKVYRANWKNFHESFALKTFYDFNEITIKEIVHEIQLQNKIAINENIIRFYGITKENDSKNYILVMEYADSGTLQNYLKENFERLTWDDKLNLAFQLSCGVSCLHDEEIIHHDLHPKNILIHQNTLKLADLGLTKRINEASNFQSFGTVPYIDPKSFVRRRKNGKNEDNQTQIYSLNEKSDVYSVGVILWEISSGRSPFVDKIPYDIILVNEILGGLRETPVADTPKDYIKIYTSCWDIEPDNRPTINQVISVITDIINIITKNDEISNDDDVEMKEISDDDNVEINEISNDDNIEIIDVNYDIGNQMVDVNYDMDYEMVDVNYEMVDEMVDVNYEDDVNYENHDITEDIEDREVVVDDDHVDEIIDRLSNVKENEEKQCILDYLNNNKITIQKIYDFISSNQNNSNSIVLLGKFNFLGIETEINEQKAYELYQNAVNLDNNVYGINYLAHCYENGIGVSEDKQKAFELYQMAATRGSASGKCNLAYCYDNGIGTSINKNKAFQLYKEAKRIGHSIAQYNLGICYEEGNGVDKDHNTAFELYKELAEDKYPDGIERLGHCYQHGIGTSIDERKAFELYQEAESLGSISGTTMLATCFHDGIGTRINMMRAFRLFEKAANSEYNEAQFCLACIYDKGDGVSKDNKKAFELFKKLDESEHPDAICYLAHYYLNGIETSVDKRKAFELYQKSANLGSWTAQYMLATMYENGVETVKNMDKAIYWYKKSAEQGDENARSRLESLEVNNDFI</sequence>
<keyword evidence="3" id="KW-0418">Kinase</keyword>
<dbReference type="PANTHER" id="PTHR11102:SF160">
    <property type="entry name" value="ERAD-ASSOCIATED E3 UBIQUITIN-PROTEIN LIGASE COMPONENT HRD3"/>
    <property type="match status" value="1"/>
</dbReference>
<dbReference type="GO" id="GO:0005524">
    <property type="term" value="F:ATP binding"/>
    <property type="evidence" value="ECO:0007669"/>
    <property type="project" value="InterPro"/>
</dbReference>